<dbReference type="PANTHER" id="PTHR43498:SF1">
    <property type="entry name" value="COB--COM HETERODISULFIDE REDUCTASE IRON-SULFUR SUBUNIT A"/>
    <property type="match status" value="1"/>
</dbReference>
<protein>
    <recommendedName>
        <fullName evidence="8">FAD dependent oxidoreductase</fullName>
    </recommendedName>
</protein>
<keyword evidence="7" id="KW-1185">Reference proteome</keyword>
<evidence type="ECO:0000256" key="4">
    <source>
        <dbReference type="ARBA" id="ARBA00023014"/>
    </source>
</evidence>
<dbReference type="PANTHER" id="PTHR43498">
    <property type="entry name" value="FERREDOXIN:COB-COM HETERODISULFIDE REDUCTASE SUBUNIT A"/>
    <property type="match status" value="1"/>
</dbReference>
<evidence type="ECO:0000256" key="1">
    <source>
        <dbReference type="ARBA" id="ARBA00022723"/>
    </source>
</evidence>
<organism evidence="6 7">
    <name type="scientific">Devosia nitrariae</name>
    <dbReference type="NCBI Taxonomy" id="2071872"/>
    <lineage>
        <taxon>Bacteria</taxon>
        <taxon>Pseudomonadati</taxon>
        <taxon>Pseudomonadota</taxon>
        <taxon>Alphaproteobacteria</taxon>
        <taxon>Hyphomicrobiales</taxon>
        <taxon>Devosiaceae</taxon>
        <taxon>Devosia</taxon>
    </lineage>
</organism>
<accession>A0ABQ5W0P7</accession>
<dbReference type="RefSeq" id="WP_284339097.1">
    <property type="nucleotide sequence ID" value="NZ_BSNS01000004.1"/>
</dbReference>
<feature type="compositionally biased region" description="Acidic residues" evidence="5">
    <location>
        <begin position="683"/>
        <end position="692"/>
    </location>
</feature>
<evidence type="ECO:0000313" key="7">
    <source>
        <dbReference type="Proteomes" id="UP001156691"/>
    </source>
</evidence>
<evidence type="ECO:0000256" key="3">
    <source>
        <dbReference type="ARBA" id="ARBA00023004"/>
    </source>
</evidence>
<gene>
    <name evidence="6" type="ORF">GCM10010862_09080</name>
</gene>
<reference evidence="7" key="1">
    <citation type="journal article" date="2019" name="Int. J. Syst. Evol. Microbiol.">
        <title>The Global Catalogue of Microorganisms (GCM) 10K type strain sequencing project: providing services to taxonomists for standard genome sequencing and annotation.</title>
        <authorList>
            <consortium name="The Broad Institute Genomics Platform"/>
            <consortium name="The Broad Institute Genome Sequencing Center for Infectious Disease"/>
            <person name="Wu L."/>
            <person name="Ma J."/>
        </authorList>
    </citation>
    <scope>NUCLEOTIDE SEQUENCE [LARGE SCALE GENOMIC DNA]</scope>
    <source>
        <strain evidence="7">NBRC 112416</strain>
    </source>
</reference>
<feature type="region of interest" description="Disordered" evidence="5">
    <location>
        <begin position="677"/>
        <end position="701"/>
    </location>
</feature>
<dbReference type="InterPro" id="IPR039650">
    <property type="entry name" value="HdrA-like"/>
</dbReference>
<keyword evidence="1" id="KW-0479">Metal-binding</keyword>
<evidence type="ECO:0008006" key="8">
    <source>
        <dbReference type="Google" id="ProtNLM"/>
    </source>
</evidence>
<keyword evidence="2" id="KW-0560">Oxidoreductase</keyword>
<proteinExistence type="predicted"/>
<evidence type="ECO:0000256" key="5">
    <source>
        <dbReference type="SAM" id="MobiDB-lite"/>
    </source>
</evidence>
<name>A0ABQ5W0P7_9HYPH</name>
<keyword evidence="3" id="KW-0408">Iron</keyword>
<comment type="caution">
    <text evidence="6">The sequence shown here is derived from an EMBL/GenBank/DDBJ whole genome shotgun (WGS) entry which is preliminary data.</text>
</comment>
<sequence>MAASCGGTVVTDIGNTNDWNGVGLHSVCRKNADEFEAYKGPVKKATIANAAAPLPHVHLCAIGQNQNGTVVPSTSQHSAWFLSHALTDAQRLVLHAAMMRLHQKMSGGDIDEHLPGYQPQNVTEYDYLVWGTTLNGAVAVYELKRQGKTVCPIGDRFDRRWGGMTTGGLGHMDSHALTSNQGLVRWMLRQCQELEGKPTIKLDIQPRTMESVIQAMFDPTKTNGLDVPVFWSDGILSASEDATGITIVTVDGRTFRGKRWLDCSDENTLVRALGITTSTAREAAGSGIDANNGVRAPVNEFFDHAGATMVIDPFVTPGVPASGLVAGVHGFASDLTVGAASPDVQGFNERIPVTNDPSIRIPFPTTPPTGYSAATCELLGRQLALDPLIDMRDLFNLYGPIATTRHGHIYDLNNGPNAFSTDYLGEASANYIVGTYAQKAAIRLEIRNYMLGLFYYLQHDPDPRVPAALRAEARAYGMVSDHFCDPDWAAGEMPHWPNRTYVREPARLASEFILTGEDCNTFDGTVPRSIKTISTITYPLDSHYVKRYAYDNNGTWETRVEGGFFLKSGGVDKTTPLPYEVCVPTRSESTRGLVGGIGLSVNHVAMGGARMELTAGQTSQSCACALMIAEEQGIDVQDVDYATLRARILATPTLTNETAPYLPQLGPIIYANHTTKKGRYGEGQDDSADGFENDAAHLNAR</sequence>
<dbReference type="Pfam" id="PF12831">
    <property type="entry name" value="FAD_oxidored"/>
    <property type="match status" value="1"/>
</dbReference>
<evidence type="ECO:0000256" key="2">
    <source>
        <dbReference type="ARBA" id="ARBA00023002"/>
    </source>
</evidence>
<dbReference type="EMBL" id="BSNS01000004">
    <property type="protein sequence ID" value="GLQ53649.1"/>
    <property type="molecule type" value="Genomic_DNA"/>
</dbReference>
<dbReference type="Proteomes" id="UP001156691">
    <property type="component" value="Unassembled WGS sequence"/>
</dbReference>
<evidence type="ECO:0000313" key="6">
    <source>
        <dbReference type="EMBL" id="GLQ53649.1"/>
    </source>
</evidence>
<keyword evidence="4" id="KW-0411">Iron-sulfur</keyword>